<evidence type="ECO:0000256" key="4">
    <source>
        <dbReference type="ARBA" id="ARBA00022553"/>
    </source>
</evidence>
<dbReference type="AlphaFoldDB" id="A0A4V3I7Z8"/>
<dbReference type="InterPro" id="IPR036890">
    <property type="entry name" value="HATPase_C_sf"/>
</dbReference>
<keyword evidence="8" id="KW-0472">Membrane</keyword>
<dbReference type="FunFam" id="3.30.565.10:FF:000006">
    <property type="entry name" value="Sensor histidine kinase WalK"/>
    <property type="match status" value="1"/>
</dbReference>
<dbReference type="Pfam" id="PF00512">
    <property type="entry name" value="HisKA"/>
    <property type="match status" value="1"/>
</dbReference>
<name>A0A4V3I7Z8_9MICO</name>
<keyword evidence="8" id="KW-0812">Transmembrane</keyword>
<feature type="transmembrane region" description="Helical" evidence="8">
    <location>
        <begin position="12"/>
        <end position="31"/>
    </location>
</feature>
<dbReference type="SMART" id="SM00388">
    <property type="entry name" value="HisKA"/>
    <property type="match status" value="1"/>
</dbReference>
<keyword evidence="5" id="KW-0808">Transferase</keyword>
<dbReference type="Gene3D" id="1.10.287.130">
    <property type="match status" value="1"/>
</dbReference>
<gene>
    <name evidence="10" type="ORF">E3O06_11670</name>
</gene>
<comment type="subcellular location">
    <subcellularLocation>
        <location evidence="2">Cell membrane</location>
    </subcellularLocation>
</comment>
<dbReference type="EMBL" id="SOEY01000023">
    <property type="protein sequence ID" value="TFB71908.1"/>
    <property type="molecule type" value="Genomic_DNA"/>
</dbReference>
<organism evidence="10 11">
    <name type="scientific">Cryobacterium glaciale</name>
    <dbReference type="NCBI Taxonomy" id="1259145"/>
    <lineage>
        <taxon>Bacteria</taxon>
        <taxon>Bacillati</taxon>
        <taxon>Actinomycetota</taxon>
        <taxon>Actinomycetes</taxon>
        <taxon>Micrococcales</taxon>
        <taxon>Microbacteriaceae</taxon>
        <taxon>Cryobacterium</taxon>
    </lineage>
</organism>
<keyword evidence="6 10" id="KW-0418">Kinase</keyword>
<proteinExistence type="predicted"/>
<evidence type="ECO:0000256" key="1">
    <source>
        <dbReference type="ARBA" id="ARBA00000085"/>
    </source>
</evidence>
<dbReference type="PRINTS" id="PR00344">
    <property type="entry name" value="BCTRLSENSOR"/>
</dbReference>
<sequence>MARQYAGYGRSLLEFQIVVFGALIVVGTAVVLTRSDTLDPSTYAAGAGLIALVTAATVVWRENALVQRFSLALPLVDIVGIRLTVLADLTEQSSGALLLILPIIWIAYSFGPWGFTICVVLVAVTSPQSFYAGYADYSSDDFTRLVAYPLILVILASAAGVSGARIRRKRVQLAAQTVLTEQAVRARDDLIEAVVHELRTPLTSILGNAELVQQASEQPQTVARRAGVIVRNAEQMESILADLLLARSTGPALLGLTSVPSDLRALIENCLAASRTAADARGVTIDVIASDTLWAEVDPNRIRQVLDNLLTNAIKYNRVGGFVVVTETRTIDTVTFAVTDSGCGIAPPERALVFEPYYRTESARRSAQKGSGLGLGISRDIARRHGGDLRLVESSPAGSRFELTLPLELSGHLSAEAAAPQR</sequence>
<evidence type="ECO:0000256" key="6">
    <source>
        <dbReference type="ARBA" id="ARBA00022777"/>
    </source>
</evidence>
<accession>A0A4V3I7Z8</accession>
<dbReference type="Proteomes" id="UP000298173">
    <property type="component" value="Unassembled WGS sequence"/>
</dbReference>
<evidence type="ECO:0000256" key="2">
    <source>
        <dbReference type="ARBA" id="ARBA00004236"/>
    </source>
</evidence>
<dbReference type="InterPro" id="IPR004358">
    <property type="entry name" value="Sig_transdc_His_kin-like_C"/>
</dbReference>
<dbReference type="Pfam" id="PF02518">
    <property type="entry name" value="HATPase_c"/>
    <property type="match status" value="1"/>
</dbReference>
<evidence type="ECO:0000256" key="3">
    <source>
        <dbReference type="ARBA" id="ARBA00012438"/>
    </source>
</evidence>
<evidence type="ECO:0000256" key="5">
    <source>
        <dbReference type="ARBA" id="ARBA00022679"/>
    </source>
</evidence>
<dbReference type="PROSITE" id="PS50109">
    <property type="entry name" value="HIS_KIN"/>
    <property type="match status" value="1"/>
</dbReference>
<dbReference type="InterPro" id="IPR036097">
    <property type="entry name" value="HisK_dim/P_sf"/>
</dbReference>
<keyword evidence="8" id="KW-1133">Transmembrane helix</keyword>
<dbReference type="EC" id="2.7.13.3" evidence="3"/>
<dbReference type="InterPro" id="IPR003594">
    <property type="entry name" value="HATPase_dom"/>
</dbReference>
<dbReference type="PANTHER" id="PTHR43547:SF2">
    <property type="entry name" value="HYBRID SIGNAL TRANSDUCTION HISTIDINE KINASE C"/>
    <property type="match status" value="1"/>
</dbReference>
<dbReference type="SUPFAM" id="SSF47384">
    <property type="entry name" value="Homodimeric domain of signal transducing histidine kinase"/>
    <property type="match status" value="1"/>
</dbReference>
<dbReference type="RefSeq" id="WP_134503559.1">
    <property type="nucleotide sequence ID" value="NZ_SOEY01000023.1"/>
</dbReference>
<comment type="catalytic activity">
    <reaction evidence="1">
        <text>ATP + protein L-histidine = ADP + protein N-phospho-L-histidine.</text>
        <dbReference type="EC" id="2.7.13.3"/>
    </reaction>
</comment>
<feature type="domain" description="Histidine kinase" evidence="9">
    <location>
        <begin position="193"/>
        <end position="409"/>
    </location>
</feature>
<evidence type="ECO:0000313" key="11">
    <source>
        <dbReference type="Proteomes" id="UP000298173"/>
    </source>
</evidence>
<keyword evidence="7" id="KW-0902">Two-component regulatory system</keyword>
<dbReference type="InterPro" id="IPR005467">
    <property type="entry name" value="His_kinase_dom"/>
</dbReference>
<protein>
    <recommendedName>
        <fullName evidence="3">histidine kinase</fullName>
        <ecNumber evidence="3">2.7.13.3</ecNumber>
    </recommendedName>
</protein>
<feature type="transmembrane region" description="Helical" evidence="8">
    <location>
        <begin position="43"/>
        <end position="60"/>
    </location>
</feature>
<evidence type="ECO:0000256" key="8">
    <source>
        <dbReference type="SAM" id="Phobius"/>
    </source>
</evidence>
<dbReference type="Gene3D" id="3.30.565.10">
    <property type="entry name" value="Histidine kinase-like ATPase, C-terminal domain"/>
    <property type="match status" value="1"/>
</dbReference>
<feature type="transmembrane region" description="Helical" evidence="8">
    <location>
        <begin position="96"/>
        <end position="125"/>
    </location>
</feature>
<dbReference type="InterPro" id="IPR003661">
    <property type="entry name" value="HisK_dim/P_dom"/>
</dbReference>
<keyword evidence="4" id="KW-0597">Phosphoprotein</keyword>
<comment type="caution">
    <text evidence="10">The sequence shown here is derived from an EMBL/GenBank/DDBJ whole genome shotgun (WGS) entry which is preliminary data.</text>
</comment>
<dbReference type="PANTHER" id="PTHR43547">
    <property type="entry name" value="TWO-COMPONENT HISTIDINE KINASE"/>
    <property type="match status" value="1"/>
</dbReference>
<dbReference type="CDD" id="cd00082">
    <property type="entry name" value="HisKA"/>
    <property type="match status" value="1"/>
</dbReference>
<dbReference type="SUPFAM" id="SSF55874">
    <property type="entry name" value="ATPase domain of HSP90 chaperone/DNA topoisomerase II/histidine kinase"/>
    <property type="match status" value="1"/>
</dbReference>
<dbReference type="SMART" id="SM00387">
    <property type="entry name" value="HATPase_c"/>
    <property type="match status" value="1"/>
</dbReference>
<keyword evidence="11" id="KW-1185">Reference proteome</keyword>
<dbReference type="GO" id="GO:0005886">
    <property type="term" value="C:plasma membrane"/>
    <property type="evidence" value="ECO:0007669"/>
    <property type="project" value="UniProtKB-SubCell"/>
</dbReference>
<dbReference type="OrthoDB" id="9757990at2"/>
<dbReference type="CDD" id="cd00075">
    <property type="entry name" value="HATPase"/>
    <property type="match status" value="1"/>
</dbReference>
<feature type="transmembrane region" description="Helical" evidence="8">
    <location>
        <begin position="145"/>
        <end position="164"/>
    </location>
</feature>
<dbReference type="GO" id="GO:0000155">
    <property type="term" value="F:phosphorelay sensor kinase activity"/>
    <property type="evidence" value="ECO:0007669"/>
    <property type="project" value="InterPro"/>
</dbReference>
<evidence type="ECO:0000259" key="9">
    <source>
        <dbReference type="PROSITE" id="PS50109"/>
    </source>
</evidence>
<evidence type="ECO:0000256" key="7">
    <source>
        <dbReference type="ARBA" id="ARBA00023012"/>
    </source>
</evidence>
<evidence type="ECO:0000313" key="10">
    <source>
        <dbReference type="EMBL" id="TFB71908.1"/>
    </source>
</evidence>
<reference evidence="10 11" key="1">
    <citation type="submission" date="2019-03" db="EMBL/GenBank/DDBJ databases">
        <title>Genomics of glacier-inhabiting Cryobacterium strains.</title>
        <authorList>
            <person name="Liu Q."/>
            <person name="Xin Y.-H."/>
        </authorList>
    </citation>
    <scope>NUCLEOTIDE SEQUENCE [LARGE SCALE GENOMIC DNA]</scope>
    <source>
        <strain evidence="10 11">HLT2-23</strain>
    </source>
</reference>